<dbReference type="EnsemblMetazoa" id="CapteT161353">
    <property type="protein sequence ID" value="CapteP161353"/>
    <property type="gene ID" value="CapteG161353"/>
</dbReference>
<evidence type="ECO:0000313" key="12">
    <source>
        <dbReference type="Proteomes" id="UP000014760"/>
    </source>
</evidence>
<evidence type="ECO:0000256" key="5">
    <source>
        <dbReference type="ARBA" id="ARBA00023054"/>
    </source>
</evidence>
<dbReference type="GO" id="GO:0030424">
    <property type="term" value="C:axon"/>
    <property type="evidence" value="ECO:0007669"/>
    <property type="project" value="TreeGrafter"/>
</dbReference>
<keyword evidence="4" id="KW-0243">Dynein</keyword>
<evidence type="ECO:0000256" key="6">
    <source>
        <dbReference type="ARBA" id="ARBA00023212"/>
    </source>
</evidence>
<dbReference type="EMBL" id="AMQN01003608">
    <property type="status" value="NOT_ANNOTATED_CDS"/>
    <property type="molecule type" value="Genomic_DNA"/>
</dbReference>
<dbReference type="PANTHER" id="PTHR18916:SF6">
    <property type="entry name" value="DYNACTIN SUBUNIT 1"/>
    <property type="match status" value="1"/>
</dbReference>
<feature type="compositionally biased region" description="Basic and acidic residues" evidence="8">
    <location>
        <begin position="12"/>
        <end position="23"/>
    </location>
</feature>
<dbReference type="AlphaFoldDB" id="R7T8B1"/>
<keyword evidence="3" id="KW-0493">Microtubule</keyword>
<comment type="subcellular location">
    <subcellularLocation>
        <location evidence="1">Cytoplasm</location>
        <location evidence="1">Cytoskeleton</location>
    </subcellularLocation>
</comment>
<evidence type="ECO:0000256" key="7">
    <source>
        <dbReference type="SAM" id="Coils"/>
    </source>
</evidence>
<proteinExistence type="predicted"/>
<reference evidence="10 12" key="2">
    <citation type="journal article" date="2013" name="Nature">
        <title>Insights into bilaterian evolution from three spiralian genomes.</title>
        <authorList>
            <person name="Simakov O."/>
            <person name="Marletaz F."/>
            <person name="Cho S.J."/>
            <person name="Edsinger-Gonzales E."/>
            <person name="Havlak P."/>
            <person name="Hellsten U."/>
            <person name="Kuo D.H."/>
            <person name="Larsson T."/>
            <person name="Lv J."/>
            <person name="Arendt D."/>
            <person name="Savage R."/>
            <person name="Osoegawa K."/>
            <person name="de Jong P."/>
            <person name="Grimwood J."/>
            <person name="Chapman J.A."/>
            <person name="Shapiro H."/>
            <person name="Aerts A."/>
            <person name="Otillar R.P."/>
            <person name="Terry A.Y."/>
            <person name="Boore J.L."/>
            <person name="Grigoriev I.V."/>
            <person name="Lindberg D.R."/>
            <person name="Seaver E.C."/>
            <person name="Weisblat D.A."/>
            <person name="Putnam N.H."/>
            <person name="Rokhsar D.S."/>
        </authorList>
    </citation>
    <scope>NUCLEOTIDE SEQUENCE</scope>
    <source>
        <strain evidence="10 12">I ESC-2004</strain>
    </source>
</reference>
<dbReference type="PANTHER" id="PTHR18916">
    <property type="entry name" value="DYNACTIN 1-RELATED MICROTUBULE-BINDING"/>
    <property type="match status" value="1"/>
</dbReference>
<dbReference type="OrthoDB" id="2130750at2759"/>
<accession>R7T8B1</accession>
<dbReference type="GO" id="GO:0007097">
    <property type="term" value="P:nuclear migration"/>
    <property type="evidence" value="ECO:0007669"/>
    <property type="project" value="TreeGrafter"/>
</dbReference>
<keyword evidence="12" id="KW-1185">Reference proteome</keyword>
<evidence type="ECO:0000256" key="8">
    <source>
        <dbReference type="SAM" id="MobiDB-lite"/>
    </source>
</evidence>
<evidence type="ECO:0000256" key="3">
    <source>
        <dbReference type="ARBA" id="ARBA00022701"/>
    </source>
</evidence>
<dbReference type="STRING" id="283909.R7T8B1"/>
<keyword evidence="6" id="KW-0206">Cytoskeleton</keyword>
<evidence type="ECO:0000313" key="11">
    <source>
        <dbReference type="EnsemblMetazoa" id="CapteP161353"/>
    </source>
</evidence>
<protein>
    <recommendedName>
        <fullName evidence="9">Dynein associated protein domain-containing protein</fullName>
    </recommendedName>
</protein>
<dbReference type="GO" id="GO:0000776">
    <property type="term" value="C:kinetochore"/>
    <property type="evidence" value="ECO:0007669"/>
    <property type="project" value="TreeGrafter"/>
</dbReference>
<keyword evidence="2" id="KW-0963">Cytoplasm</keyword>
<dbReference type="HOGENOM" id="CLU_002523_0_0_1"/>
<dbReference type="GO" id="GO:0000132">
    <property type="term" value="P:establishment of mitotic spindle orientation"/>
    <property type="evidence" value="ECO:0007669"/>
    <property type="project" value="TreeGrafter"/>
</dbReference>
<evidence type="ECO:0000313" key="10">
    <source>
        <dbReference type="EMBL" id="ELT87630.1"/>
    </source>
</evidence>
<dbReference type="GO" id="GO:0000922">
    <property type="term" value="C:spindle pole"/>
    <property type="evidence" value="ECO:0007669"/>
    <property type="project" value="TreeGrafter"/>
</dbReference>
<gene>
    <name evidence="10" type="ORF">CAPTEDRAFT_161353</name>
</gene>
<dbReference type="GO" id="GO:0030286">
    <property type="term" value="C:dynein complex"/>
    <property type="evidence" value="ECO:0007669"/>
    <property type="project" value="UniProtKB-KW"/>
</dbReference>
<evidence type="ECO:0000256" key="4">
    <source>
        <dbReference type="ARBA" id="ARBA00023017"/>
    </source>
</evidence>
<sequence>MSDVAETLEMATLDKEMAEEKSESLQQEVDSQKEKIEELTLDLQIIKEEIENAGSDGADAGYQVKQLQQQNERLKEALVKLRDLSNAEKQETLRLQKQVERLAQESMLFSKDKERLQAEVEVYQEELIELKEHVDAAQGAEEMVEHLTEKSLQQEERLQELEEEKADLEALCEMNDELQETARDTELELREEAEMSQARVADANRRVEAMQESIAEYDRTINKFRELVAQLQDANRELRTQQVSADSSKQEQTPTIEFDFKAKFAETKAAAKAIDMELRRLDVQQANSHVTYLCAFMPDSFVKRGGDHDAVLVLLLVPRLIAKIELLIAQIKEKFEIPEAITREEVLKSHRTDGYSFANGFVHMLCTLLSVLKQYESAMNQCNIDLFLKIGTLLPELAVHEKAMDFLIEALRKDQLDENVSVEGLDKAINYFKHLYSVHLSGEKIDCTNLMSDQMRILLAATDSINMDIARLKHSLQSGQETSDISILLRDVENCSNEIKMAARKIKRRIPVQDPGSSATPLSFSSEVQDELTSCSVGMTNIVRVLQEISKAAIQQLATLAEGQGLQPKKIEELAFQFCDRIYGKDDSGPYDTLRQTCTETSSVIKKIATAMENGEYDFDGTQDKKREEPIPPVVARAQAVKAEFADSENLKIKLENKDEAIKDLKRQLRIKQEEISEQQVRVSLIEKKLENATKEGDDRVDRIQTKLDEAHMSLKAKEKEFEETMDALQQDIDTLETEKMELKERLRIISKKSLLEGLSRQSSQSGIAGLLMEKAGVSPAVSSTTLTSVKDSPMLIEQIESLKDALHAVKCENTRLMAAKMREQMSKLPPLVVPRKNVGLAHNTGHVNIADTMNASSDGSHNLQKLSKDTSQLLKELYKVSSCPKVVDISRRRSGVTPVTEKASPMNQLVESTANLNALRKMTTELQVQVTNMLAANLKGGQIRTDFSAFPTPSFAKALHERSADTQCLGRIQLPAKQGCQGMTIPIHLGPQQLKMVHSRIVS</sequence>
<feature type="coiled-coil region" evidence="7">
    <location>
        <begin position="638"/>
        <end position="753"/>
    </location>
</feature>
<dbReference type="EMBL" id="KB312243">
    <property type="protein sequence ID" value="ELT87630.1"/>
    <property type="molecule type" value="Genomic_DNA"/>
</dbReference>
<dbReference type="Pfam" id="PF12455">
    <property type="entry name" value="Dynactin"/>
    <property type="match status" value="1"/>
</dbReference>
<evidence type="ECO:0000256" key="1">
    <source>
        <dbReference type="ARBA" id="ARBA00004245"/>
    </source>
</evidence>
<keyword evidence="5 7" id="KW-0175">Coiled coil</keyword>
<dbReference type="GO" id="GO:0005874">
    <property type="term" value="C:microtubule"/>
    <property type="evidence" value="ECO:0007669"/>
    <property type="project" value="UniProtKB-KW"/>
</dbReference>
<reference evidence="11" key="3">
    <citation type="submission" date="2015-06" db="UniProtKB">
        <authorList>
            <consortium name="EnsemblMetazoa"/>
        </authorList>
    </citation>
    <scope>IDENTIFICATION</scope>
</reference>
<dbReference type="InterPro" id="IPR022157">
    <property type="entry name" value="Dynactin"/>
</dbReference>
<evidence type="ECO:0000259" key="9">
    <source>
        <dbReference type="Pfam" id="PF12455"/>
    </source>
</evidence>
<organism evidence="10">
    <name type="scientific">Capitella teleta</name>
    <name type="common">Polychaete worm</name>
    <dbReference type="NCBI Taxonomy" id="283909"/>
    <lineage>
        <taxon>Eukaryota</taxon>
        <taxon>Metazoa</taxon>
        <taxon>Spiralia</taxon>
        <taxon>Lophotrochozoa</taxon>
        <taxon>Annelida</taxon>
        <taxon>Polychaeta</taxon>
        <taxon>Sedentaria</taxon>
        <taxon>Scolecida</taxon>
        <taxon>Capitellidae</taxon>
        <taxon>Capitella</taxon>
    </lineage>
</organism>
<feature type="domain" description="Dynein associated protein" evidence="9">
    <location>
        <begin position="231"/>
        <end position="510"/>
    </location>
</feature>
<dbReference type="Proteomes" id="UP000014760">
    <property type="component" value="Unassembled WGS sequence"/>
</dbReference>
<reference evidence="12" key="1">
    <citation type="submission" date="2012-12" db="EMBL/GenBank/DDBJ databases">
        <authorList>
            <person name="Hellsten U."/>
            <person name="Grimwood J."/>
            <person name="Chapman J.A."/>
            <person name="Shapiro H."/>
            <person name="Aerts A."/>
            <person name="Otillar R.P."/>
            <person name="Terry A.Y."/>
            <person name="Boore J.L."/>
            <person name="Simakov O."/>
            <person name="Marletaz F."/>
            <person name="Cho S.-J."/>
            <person name="Edsinger-Gonzales E."/>
            <person name="Havlak P."/>
            <person name="Kuo D.-H."/>
            <person name="Larsson T."/>
            <person name="Lv J."/>
            <person name="Arendt D."/>
            <person name="Savage R."/>
            <person name="Osoegawa K."/>
            <person name="de Jong P."/>
            <person name="Lindberg D.R."/>
            <person name="Seaver E.C."/>
            <person name="Weisblat D.A."/>
            <person name="Putnam N.H."/>
            <person name="Grigoriev I.V."/>
            <person name="Rokhsar D.S."/>
        </authorList>
    </citation>
    <scope>NUCLEOTIDE SEQUENCE</scope>
    <source>
        <strain evidence="12">I ESC-2004</strain>
    </source>
</reference>
<feature type="region of interest" description="Disordered" evidence="8">
    <location>
        <begin position="1"/>
        <end position="31"/>
    </location>
</feature>
<dbReference type="OMA" id="EGDCARD"/>
<dbReference type="FunCoup" id="R7T8B1">
    <property type="interactions" value="1566"/>
</dbReference>
<evidence type="ECO:0000256" key="2">
    <source>
        <dbReference type="ARBA" id="ARBA00022490"/>
    </source>
</evidence>
<name>R7T8B1_CAPTE</name>